<dbReference type="PANTHER" id="PTHR30126:SF98">
    <property type="entry name" value="HTH-TYPE TRANSCRIPTIONAL ACTIVATOR BAUR"/>
    <property type="match status" value="1"/>
</dbReference>
<name>A0A643F7E2_IDEDE</name>
<dbReference type="InterPro" id="IPR036390">
    <property type="entry name" value="WH_DNA-bd_sf"/>
</dbReference>
<dbReference type="Proteomes" id="UP000430120">
    <property type="component" value="Unassembled WGS sequence"/>
</dbReference>
<reference evidence="6 7" key="1">
    <citation type="submission" date="2019-09" db="EMBL/GenBank/DDBJ databases">
        <title>Draft genome sequences of 48 bacterial type strains from the CCUG.</title>
        <authorList>
            <person name="Tunovic T."/>
            <person name="Pineiro-Iglesias B."/>
            <person name="Unosson C."/>
            <person name="Inganas E."/>
            <person name="Ohlen M."/>
            <person name="Cardew S."/>
            <person name="Jensie-Markopoulos S."/>
            <person name="Salva-Serra F."/>
            <person name="Jaen-Luchoro D."/>
            <person name="Karlsson R."/>
            <person name="Svensson-Stadler L."/>
            <person name="Chun J."/>
            <person name="Moore E."/>
        </authorList>
    </citation>
    <scope>NUCLEOTIDE SEQUENCE [LARGE SCALE GENOMIC DNA]</scope>
    <source>
        <strain evidence="6 7">CCUG 30977</strain>
    </source>
</reference>
<evidence type="ECO:0000259" key="5">
    <source>
        <dbReference type="PROSITE" id="PS50931"/>
    </source>
</evidence>
<dbReference type="CDD" id="cd05466">
    <property type="entry name" value="PBP2_LTTR_substrate"/>
    <property type="match status" value="1"/>
</dbReference>
<accession>A0A643F7E2</accession>
<evidence type="ECO:0000313" key="7">
    <source>
        <dbReference type="Proteomes" id="UP000430120"/>
    </source>
</evidence>
<dbReference type="OrthoDB" id="155872at2"/>
<dbReference type="PANTHER" id="PTHR30126">
    <property type="entry name" value="HTH-TYPE TRANSCRIPTIONAL REGULATOR"/>
    <property type="match status" value="1"/>
</dbReference>
<evidence type="ECO:0000256" key="4">
    <source>
        <dbReference type="ARBA" id="ARBA00023163"/>
    </source>
</evidence>
<protein>
    <submittedName>
        <fullName evidence="6">LysR family transcriptional regulator</fullName>
    </submittedName>
</protein>
<evidence type="ECO:0000256" key="1">
    <source>
        <dbReference type="ARBA" id="ARBA00009437"/>
    </source>
</evidence>
<dbReference type="InterPro" id="IPR005119">
    <property type="entry name" value="LysR_subst-bd"/>
</dbReference>
<evidence type="ECO:0000313" key="6">
    <source>
        <dbReference type="EMBL" id="KAB0574839.1"/>
    </source>
</evidence>
<dbReference type="Gene3D" id="1.10.10.10">
    <property type="entry name" value="Winged helix-like DNA-binding domain superfamily/Winged helix DNA-binding domain"/>
    <property type="match status" value="1"/>
</dbReference>
<dbReference type="Pfam" id="PF00126">
    <property type="entry name" value="HTH_1"/>
    <property type="match status" value="1"/>
</dbReference>
<comment type="similarity">
    <text evidence="1">Belongs to the LysR transcriptional regulatory family.</text>
</comment>
<keyword evidence="2" id="KW-0805">Transcription regulation</keyword>
<feature type="domain" description="HTH lysR-type" evidence="5">
    <location>
        <begin position="6"/>
        <end position="63"/>
    </location>
</feature>
<dbReference type="Gene3D" id="3.40.190.290">
    <property type="match status" value="1"/>
</dbReference>
<evidence type="ECO:0000256" key="2">
    <source>
        <dbReference type="ARBA" id="ARBA00023015"/>
    </source>
</evidence>
<keyword evidence="7" id="KW-1185">Reference proteome</keyword>
<dbReference type="RefSeq" id="WP_151125696.1">
    <property type="nucleotide sequence ID" value="NZ_CP088082.1"/>
</dbReference>
<organism evidence="6 7">
    <name type="scientific">Ideonella dechloratans</name>
    <dbReference type="NCBI Taxonomy" id="36863"/>
    <lineage>
        <taxon>Bacteria</taxon>
        <taxon>Pseudomonadati</taxon>
        <taxon>Pseudomonadota</taxon>
        <taxon>Betaproteobacteria</taxon>
        <taxon>Burkholderiales</taxon>
        <taxon>Sphaerotilaceae</taxon>
        <taxon>Ideonella</taxon>
    </lineage>
</organism>
<sequence length="295" mass="32818">MKLEQLNFHHLFYFWRVARLGHLTRAAEALHTSQSALSAQIRQLEDRLGETLFDRQGRRLVLSAAGQLVMAYADEIFGLGQEMLGRLQGGGDGVQRLRIGSVSTLSRNFQENWLRPALDNPAVMLSLESGTLEGLVARLKGHQLDVVLANETVPTTDPDHPLHCRLVGSQSVSLVGPTARWQGRQLRIPEDLAGLDMALPGPRHALRAQFDALCETADVRPRIRAEVDDMAMLRLLARDSGWLALLPEVVVQDELKHGLLCVAGRSEPLREHFYAITAPHRLRPEALDALLNPLR</sequence>
<dbReference type="InterPro" id="IPR036388">
    <property type="entry name" value="WH-like_DNA-bd_sf"/>
</dbReference>
<keyword evidence="3" id="KW-0238">DNA-binding</keyword>
<dbReference type="Pfam" id="PF03466">
    <property type="entry name" value="LysR_substrate"/>
    <property type="match status" value="1"/>
</dbReference>
<gene>
    <name evidence="6" type="ORF">F7Q92_19225</name>
</gene>
<dbReference type="GO" id="GO:0003700">
    <property type="term" value="F:DNA-binding transcription factor activity"/>
    <property type="evidence" value="ECO:0007669"/>
    <property type="project" value="InterPro"/>
</dbReference>
<dbReference type="PROSITE" id="PS50931">
    <property type="entry name" value="HTH_LYSR"/>
    <property type="match status" value="1"/>
</dbReference>
<proteinExistence type="inferred from homology"/>
<dbReference type="FunFam" id="1.10.10.10:FF:000001">
    <property type="entry name" value="LysR family transcriptional regulator"/>
    <property type="match status" value="1"/>
</dbReference>
<dbReference type="InterPro" id="IPR000847">
    <property type="entry name" value="LysR_HTH_N"/>
</dbReference>
<dbReference type="GO" id="GO:0000976">
    <property type="term" value="F:transcription cis-regulatory region binding"/>
    <property type="evidence" value="ECO:0007669"/>
    <property type="project" value="TreeGrafter"/>
</dbReference>
<dbReference type="SUPFAM" id="SSF53850">
    <property type="entry name" value="Periplasmic binding protein-like II"/>
    <property type="match status" value="1"/>
</dbReference>
<dbReference type="EMBL" id="VZPB01000070">
    <property type="protein sequence ID" value="KAB0574839.1"/>
    <property type="molecule type" value="Genomic_DNA"/>
</dbReference>
<dbReference type="AlphaFoldDB" id="A0A643F7E2"/>
<dbReference type="SUPFAM" id="SSF46785">
    <property type="entry name" value="Winged helix' DNA-binding domain"/>
    <property type="match status" value="1"/>
</dbReference>
<dbReference type="PRINTS" id="PR00039">
    <property type="entry name" value="HTHLYSR"/>
</dbReference>
<comment type="caution">
    <text evidence="6">The sequence shown here is derived from an EMBL/GenBank/DDBJ whole genome shotgun (WGS) entry which is preliminary data.</text>
</comment>
<keyword evidence="4" id="KW-0804">Transcription</keyword>
<evidence type="ECO:0000256" key="3">
    <source>
        <dbReference type="ARBA" id="ARBA00023125"/>
    </source>
</evidence>